<keyword evidence="4 9" id="KW-0812">Transmembrane</keyword>
<evidence type="ECO:0000259" key="13">
    <source>
        <dbReference type="Pfam" id="PF12795"/>
    </source>
</evidence>
<dbReference type="PROSITE" id="PS01246">
    <property type="entry name" value="UPF0003"/>
    <property type="match status" value="1"/>
</dbReference>
<evidence type="ECO:0000259" key="12">
    <source>
        <dbReference type="Pfam" id="PF12794"/>
    </source>
</evidence>
<dbReference type="InterPro" id="IPR024393">
    <property type="entry name" value="MscS_porin"/>
</dbReference>
<dbReference type="PANTHER" id="PTHR30347:SF9">
    <property type="entry name" value="MINICONDUCTANCE MECHANOSENSITIVE CHANNEL MSCM"/>
    <property type="match status" value="1"/>
</dbReference>
<dbReference type="AlphaFoldDB" id="A0A3E0WKD9"/>
<dbReference type="InterPro" id="IPR052702">
    <property type="entry name" value="MscS-like_channel"/>
</dbReference>
<reference evidence="17" key="1">
    <citation type="submission" date="2017-05" db="EMBL/GenBank/DDBJ databases">
        <authorList>
            <person name="Sharma S."/>
            <person name="Sidhu C."/>
            <person name="Pinnaka A.K."/>
        </authorList>
    </citation>
    <scope>NUCLEOTIDE SEQUENCE [LARGE SCALE GENOMIC DNA]</scope>
    <source>
        <strain evidence="17">AK93</strain>
    </source>
</reference>
<evidence type="ECO:0000256" key="7">
    <source>
        <dbReference type="SAM" id="Coils"/>
    </source>
</evidence>
<evidence type="ECO:0000313" key="17">
    <source>
        <dbReference type="Proteomes" id="UP000256763"/>
    </source>
</evidence>
<feature type="compositionally biased region" description="Basic and acidic residues" evidence="8">
    <location>
        <begin position="134"/>
        <end position="150"/>
    </location>
</feature>
<feature type="region of interest" description="Disordered" evidence="8">
    <location>
        <begin position="106"/>
        <end position="171"/>
    </location>
</feature>
<dbReference type="FunFam" id="2.30.30.60:FF:000001">
    <property type="entry name" value="MscS Mechanosensitive ion channel"/>
    <property type="match status" value="1"/>
</dbReference>
<feature type="domain" description="Mechanosensitive ion channel transmembrane helices 2/3" evidence="15">
    <location>
        <begin position="926"/>
        <end position="966"/>
    </location>
</feature>
<evidence type="ECO:0000259" key="11">
    <source>
        <dbReference type="Pfam" id="PF00924"/>
    </source>
</evidence>
<dbReference type="SUPFAM" id="SSF50182">
    <property type="entry name" value="Sm-like ribonucleoproteins"/>
    <property type="match status" value="1"/>
</dbReference>
<sequence>MEQQRRSQVALLVALLFCLFTVSLPPPAHADSDDTGTEYSPNRSQDIPSQGSIRERIKALEENESLEESARNRLLSIYRSIDERLATAEAHRANSNRYRQAIESAPAQTQRLQERLKQAREQQRNADELIQENESQRDLKQQFNRQRAEHSALQNRQRNLEDQLRAQQSRPLAAREELAAAKLRHEEIELQLEAARTDTNSNERLQEARLILLKAQEYELSAHIDMLEQELISHEARVALIGAQRDLVAFQVQQHADALRQLQELANLQTRAEAAQAAESAARAKREAWGAHSVLMDVAQLNANLSEQLSDLVARIERSSTEQDRISTQLEHITKGYRSTKQQLDIAGLNDTLGAALRRERRALPDVNQHHQMARQHQQTMTDARLAQFQLEQRQRELEAAPRQIQRIMDERVDPDLPAAERAQIEHELNRLLQDRDSLMSELTRNYTRYIEMLTELHRNHEQLVSQTERYATLLDESLFWIASSNPVGFAWLQDLALSAAWLLDSGQWRNTLNAAQKTLGERPVVAALGLLLFILLLRVRRDIRRRLEIIARRVGKPHSDRFALTLNVVLVTPLLALPWPLVIYLAGWLLGQAPDTPPFAGAVGHALQATTIVAFVVDLFRQLCRPNGLAQAHFHWTEQSRQVLRHNLSWLLAASLPITFIITLTEWQPDEQHRDALGRLAFMFGSIAISLFAARILHPERGALALLRKEAQLQGGWWWLRFIGYPVIIALPLVLGAMALYGYYYTALQLLSRLFTTAWLLIGVGIIFNLVVRWLKLMEKRLSLARAKTRREAALAEREAAKDSDQLPGEVWQEPEEPELDLETIDEQNRGLLNLAVGIAIVSGLWLIWTDLLPALNIFQEVVLWEQSTADGEGKLPLTLVDVILALTVGAFTLMAARNIPGILEISILPRLSIDAGTRYAITAIARYIIVTAGLIAVVNMLGISWSKAQWLVAALGLGLGFGLQEIFANFVSGLIILFERPVRVGDTVTVGELSGTVTRIRIRATTITDWDRREIIIPNKTFITERLVNWTLSDPITRVLIPISVSYDTDPEHARELILQVARDNPRVLEDPEPSVYLTGLGDNALSFELRAFVQEMADRLPLAHELHLGVVRTLREHGIEIPYPQRDLHIRTIDGKPPLAGTPATTLASGASLARSPFSEQQQQP</sequence>
<feature type="transmembrane region" description="Helical" evidence="9">
    <location>
        <begin position="926"/>
        <end position="947"/>
    </location>
</feature>
<feature type="domain" description="Mechanosensitive ion channel MscS C-terminal" evidence="14">
    <location>
        <begin position="1042"/>
        <end position="1124"/>
    </location>
</feature>
<evidence type="ECO:0000256" key="1">
    <source>
        <dbReference type="ARBA" id="ARBA00004651"/>
    </source>
</evidence>
<protein>
    <recommendedName>
        <fullName evidence="18">MscS Mechanosensitive ion channel</fullName>
    </recommendedName>
</protein>
<dbReference type="InterPro" id="IPR025692">
    <property type="entry name" value="MscS_IM_dom1"/>
</dbReference>
<comment type="caution">
    <text evidence="16">The sequence shown here is derived from an EMBL/GenBank/DDBJ whole genome shotgun (WGS) entry which is preliminary data.</text>
</comment>
<evidence type="ECO:0000256" key="3">
    <source>
        <dbReference type="ARBA" id="ARBA00022475"/>
    </source>
</evidence>
<evidence type="ECO:0000259" key="14">
    <source>
        <dbReference type="Pfam" id="PF21082"/>
    </source>
</evidence>
<dbReference type="Pfam" id="PF21082">
    <property type="entry name" value="MS_channel_3rd"/>
    <property type="match status" value="1"/>
</dbReference>
<dbReference type="Gene3D" id="2.30.30.60">
    <property type="match status" value="1"/>
</dbReference>
<evidence type="ECO:0000256" key="5">
    <source>
        <dbReference type="ARBA" id="ARBA00022989"/>
    </source>
</evidence>
<feature type="transmembrane region" description="Helical" evidence="9">
    <location>
        <begin position="678"/>
        <end position="698"/>
    </location>
</feature>
<dbReference type="SUPFAM" id="SSF82861">
    <property type="entry name" value="Mechanosensitive channel protein MscS (YggB), transmembrane region"/>
    <property type="match status" value="1"/>
</dbReference>
<keyword evidence="5 9" id="KW-1133">Transmembrane helix</keyword>
<evidence type="ECO:0000256" key="9">
    <source>
        <dbReference type="SAM" id="Phobius"/>
    </source>
</evidence>
<dbReference type="InterPro" id="IPR006685">
    <property type="entry name" value="MscS_channel_2nd"/>
</dbReference>
<dbReference type="InterPro" id="IPR010920">
    <property type="entry name" value="LSM_dom_sf"/>
</dbReference>
<feature type="compositionally biased region" description="Polar residues" evidence="8">
    <location>
        <begin position="37"/>
        <end position="51"/>
    </location>
</feature>
<evidence type="ECO:0000256" key="4">
    <source>
        <dbReference type="ARBA" id="ARBA00022692"/>
    </source>
</evidence>
<gene>
    <name evidence="16" type="ORF">CAL65_17325</name>
</gene>
<comment type="subcellular location">
    <subcellularLocation>
        <location evidence="1">Cell membrane</location>
        <topology evidence="1">Multi-pass membrane protein</topology>
    </subcellularLocation>
</comment>
<dbReference type="InterPro" id="IPR011014">
    <property type="entry name" value="MscS_channel_TM-2"/>
</dbReference>
<proteinExistence type="inferred from homology"/>
<dbReference type="Pfam" id="PF21088">
    <property type="entry name" value="MS_channel_1st"/>
    <property type="match status" value="1"/>
</dbReference>
<feature type="coiled-coil region" evidence="7">
    <location>
        <begin position="258"/>
        <end position="322"/>
    </location>
</feature>
<evidence type="ECO:0000256" key="6">
    <source>
        <dbReference type="ARBA" id="ARBA00023136"/>
    </source>
</evidence>
<dbReference type="GO" id="GO:0008381">
    <property type="term" value="F:mechanosensitive monoatomic ion channel activity"/>
    <property type="evidence" value="ECO:0007669"/>
    <property type="project" value="UniProtKB-ARBA"/>
</dbReference>
<feature type="domain" description="Mechanosensitive ion channel MscS" evidence="11">
    <location>
        <begin position="968"/>
        <end position="1033"/>
    </location>
</feature>
<feature type="transmembrane region" description="Helical" evidence="9">
    <location>
        <begin position="751"/>
        <end position="773"/>
    </location>
</feature>
<dbReference type="Gene3D" id="1.10.287.1260">
    <property type="match status" value="1"/>
</dbReference>
<evidence type="ECO:0000256" key="10">
    <source>
        <dbReference type="SAM" id="SignalP"/>
    </source>
</evidence>
<feature type="domain" description="Mechanosensitive ion channel inner membrane" evidence="12">
    <location>
        <begin position="525"/>
        <end position="866"/>
    </location>
</feature>
<keyword evidence="17" id="KW-1185">Reference proteome</keyword>
<dbReference type="PANTHER" id="PTHR30347">
    <property type="entry name" value="POTASSIUM CHANNEL RELATED"/>
    <property type="match status" value="1"/>
</dbReference>
<dbReference type="InterPro" id="IPR049142">
    <property type="entry name" value="MS_channel_1st"/>
</dbReference>
<dbReference type="SUPFAM" id="SSF82689">
    <property type="entry name" value="Mechanosensitive channel protein MscS (YggB), C-terminal domain"/>
    <property type="match status" value="1"/>
</dbReference>
<evidence type="ECO:0000313" key="16">
    <source>
        <dbReference type="EMBL" id="RFA33424.1"/>
    </source>
</evidence>
<feature type="region of interest" description="Disordered" evidence="8">
    <location>
        <begin position="29"/>
        <end position="51"/>
    </location>
</feature>
<dbReference type="GO" id="GO:0005886">
    <property type="term" value="C:plasma membrane"/>
    <property type="evidence" value="ECO:0007669"/>
    <property type="project" value="UniProtKB-SubCell"/>
</dbReference>
<dbReference type="InterPro" id="IPR006686">
    <property type="entry name" value="MscS_channel_CS"/>
</dbReference>
<organism evidence="16 17">
    <name type="scientific">Alkalilimnicola ehrlichii</name>
    <dbReference type="NCBI Taxonomy" id="351052"/>
    <lineage>
        <taxon>Bacteria</taxon>
        <taxon>Pseudomonadati</taxon>
        <taxon>Pseudomonadota</taxon>
        <taxon>Gammaproteobacteria</taxon>
        <taxon>Chromatiales</taxon>
        <taxon>Ectothiorhodospiraceae</taxon>
        <taxon>Alkalilimnicola</taxon>
    </lineage>
</organism>
<evidence type="ECO:0000256" key="8">
    <source>
        <dbReference type="SAM" id="MobiDB-lite"/>
    </source>
</evidence>
<keyword evidence="3" id="KW-1003">Cell membrane</keyword>
<accession>A0A3E0WKD9</accession>
<evidence type="ECO:0000256" key="2">
    <source>
        <dbReference type="ARBA" id="ARBA00008017"/>
    </source>
</evidence>
<feature type="compositionally biased region" description="Basic and acidic residues" evidence="8">
    <location>
        <begin position="112"/>
        <end position="127"/>
    </location>
</feature>
<keyword evidence="7" id="KW-0175">Coiled coil</keyword>
<comment type="similarity">
    <text evidence="2">Belongs to the MscS (TC 1.A.23) family.</text>
</comment>
<feature type="transmembrane region" description="Helical" evidence="9">
    <location>
        <begin position="884"/>
        <end position="905"/>
    </location>
</feature>
<feature type="transmembrane region" description="Helical" evidence="9">
    <location>
        <begin position="563"/>
        <end position="588"/>
    </location>
</feature>
<feature type="chain" id="PRO_5017557593" description="MscS Mechanosensitive ion channel" evidence="10">
    <location>
        <begin position="31"/>
        <end position="1168"/>
    </location>
</feature>
<feature type="signal peptide" evidence="10">
    <location>
        <begin position="1"/>
        <end position="30"/>
    </location>
</feature>
<dbReference type="InterPro" id="IPR011066">
    <property type="entry name" value="MscS_channel_C_sf"/>
</dbReference>
<dbReference type="Pfam" id="PF00924">
    <property type="entry name" value="MS_channel_2nd"/>
    <property type="match status" value="1"/>
</dbReference>
<dbReference type="OrthoDB" id="9799209at2"/>
<dbReference type="RefSeq" id="WP_116303383.1">
    <property type="nucleotide sequence ID" value="NZ_NFZV01000021.1"/>
</dbReference>
<feature type="transmembrane region" description="Helical" evidence="9">
    <location>
        <begin position="525"/>
        <end position="542"/>
    </location>
</feature>
<dbReference type="Pfam" id="PF12795">
    <property type="entry name" value="MscS_porin"/>
    <property type="match status" value="1"/>
</dbReference>
<feature type="transmembrane region" description="Helical" evidence="9">
    <location>
        <begin position="649"/>
        <end position="666"/>
    </location>
</feature>
<evidence type="ECO:0008006" key="18">
    <source>
        <dbReference type="Google" id="ProtNLM"/>
    </source>
</evidence>
<dbReference type="Gene3D" id="3.30.70.100">
    <property type="match status" value="1"/>
</dbReference>
<dbReference type="EMBL" id="NFZW01000021">
    <property type="protein sequence ID" value="RFA33424.1"/>
    <property type="molecule type" value="Genomic_DNA"/>
</dbReference>
<keyword evidence="10" id="KW-0732">Signal</keyword>
<feature type="region of interest" description="Disordered" evidence="8">
    <location>
        <begin position="1139"/>
        <end position="1168"/>
    </location>
</feature>
<name>A0A3E0WKD9_9GAMM</name>
<evidence type="ECO:0000259" key="15">
    <source>
        <dbReference type="Pfam" id="PF21088"/>
    </source>
</evidence>
<feature type="domain" description="Mechanosensitive ion channel MscS porin" evidence="13">
    <location>
        <begin position="57"/>
        <end position="295"/>
    </location>
</feature>
<dbReference type="InterPro" id="IPR049278">
    <property type="entry name" value="MS_channel_C"/>
</dbReference>
<feature type="transmembrane region" description="Helical" evidence="9">
    <location>
        <begin position="719"/>
        <end position="745"/>
    </location>
</feature>
<feature type="transmembrane region" description="Helical" evidence="9">
    <location>
        <begin position="833"/>
        <end position="850"/>
    </location>
</feature>
<keyword evidence="6 9" id="KW-0472">Membrane</keyword>
<dbReference type="Proteomes" id="UP000256763">
    <property type="component" value="Unassembled WGS sequence"/>
</dbReference>
<dbReference type="InterPro" id="IPR023408">
    <property type="entry name" value="MscS_beta-dom_sf"/>
</dbReference>
<dbReference type="Pfam" id="PF12794">
    <property type="entry name" value="MscS_TM"/>
    <property type="match status" value="1"/>
</dbReference>
<feature type="transmembrane region" description="Helical" evidence="9">
    <location>
        <begin position="600"/>
        <end position="621"/>
    </location>
</feature>
<feature type="transmembrane region" description="Helical" evidence="9">
    <location>
        <begin position="953"/>
        <end position="980"/>
    </location>
</feature>